<dbReference type="NCBIfam" id="TIGR01167">
    <property type="entry name" value="LPXTG_anchor"/>
    <property type="match status" value="1"/>
</dbReference>
<feature type="compositionally biased region" description="Basic and acidic residues" evidence="6">
    <location>
        <begin position="1268"/>
        <end position="1291"/>
    </location>
</feature>
<evidence type="ECO:0000256" key="3">
    <source>
        <dbReference type="ARBA" id="ARBA00022525"/>
    </source>
</evidence>
<dbReference type="RefSeq" id="WP_138211350.1">
    <property type="nucleotide sequence ID" value="NZ_CBCRUQ010000007.1"/>
</dbReference>
<dbReference type="InterPro" id="IPR019931">
    <property type="entry name" value="LPXTG_anchor"/>
</dbReference>
<evidence type="ECO:0000256" key="4">
    <source>
        <dbReference type="ARBA" id="ARBA00022729"/>
    </source>
</evidence>
<dbReference type="SUPFAM" id="SSF49401">
    <property type="entry name" value="Bacterial adhesins"/>
    <property type="match status" value="1"/>
</dbReference>
<feature type="region of interest" description="Disordered" evidence="6">
    <location>
        <begin position="1268"/>
        <end position="1293"/>
    </location>
</feature>
<evidence type="ECO:0000256" key="7">
    <source>
        <dbReference type="SAM" id="Phobius"/>
    </source>
</evidence>
<dbReference type="InterPro" id="IPR013783">
    <property type="entry name" value="Ig-like_fold"/>
</dbReference>
<dbReference type="PANTHER" id="PTHR36108:SF13">
    <property type="entry name" value="COLOSSIN-B-RELATED"/>
    <property type="match status" value="1"/>
</dbReference>
<dbReference type="Proteomes" id="UP000308489">
    <property type="component" value="Chromosome 1"/>
</dbReference>
<keyword evidence="7" id="KW-0472">Membrane</keyword>
<evidence type="ECO:0000256" key="2">
    <source>
        <dbReference type="ARBA" id="ARBA00022512"/>
    </source>
</evidence>
<sequence>MGNVKSKLLASIMTFIFALTNIVGLFPTLEVHAGTAQLGIEIMTSNSEIMTDNYITFDIKYNVLDNSKLKEGDQIEIELTDNLKNLIPIYSKKHFKDMKKEGNKIILTIGSNPELFVQGFISLAGVATNTTTEITEGIVKVKTKDSETKANVSILPQVTTVPGEETRAVVKFSERSSDGGRYQQVAGDSGIMHPGCSEIDFIIEVNPKLGKLKNVIVSDFLPYETDLIEDSMEIMLNKGTNGHSNYEKVKDDEFIIFKDKRHFEIRFGDIDKEYRIKYKVRVKDSSHRFVNSGKVKYEEHNKPKSESSDFYVKPVNDAGALNAYKSVDKEVVGHNKQEQLVTYTIEFDGDKTFKKGEINLKDKLNKNVKYLDVIASPEFNTDYDPVTHTVSIKNSNGELQAGQRREVRIIVDFTNIKPGEIITNSVGSNTTVTKKKHIIKFKKIDSLTKNPLQGAIFKVMKKSGQNVIENIVTDENGIGQFEINTEGEYKLIEVKAPDNYEKSNKETLFTVDSSKVGEVFELPAVDNIPKIRDILIRKVDSKNTNKVLSGAKFEIRGLDDKKIGEIITNEKGVGEYKSIPLGDYKLVEIEAPRGYRINKDELKLKVSESDPSIIEYNISNDIVKGSVELTKVDENKQVLSGVEFELYKLLESKEEKVGDKYTTDVNGKIKVDDLEYGKYKFVEIKTLGGHVLDATPHNFEITQDGVNIKLQAINNRIRGNILVRKVDRDSNKVLAGAKFEIRDSNKNKVAEIVTDKNGIGEYKGLPYGDYKLVEVEAPKGYKVLEGEREIKVQENEKEISFTITNELIKGEVIVEKVDSENPNNKLVDAHFEIKNKSGKVVESIITGKDGIGHANLVPGEYTLIETKAPNGYKLDTNPRSFTVGEDVSKIVKLQVENTLQKGEVVVIKVDKDSNKKLIGAQFEIKDGTGKIVETIITDEGGTAKVILKPGKYILEEIKAPEGYILSDSKIEFEISAGEKSAITLTVENRLDTGEVIIKKVDSLDESKLLQGAEFEIRDNKGNLITTIKTGENGTASAVLVPGDYTLLETRAPRGYELSKEEKKFTIKKEQKVSKEIKVNNNIIKGNVVIKKADKENNFKLLSGAEFQIKNQHGEIVQTITTGENGKAKASLTPGKYTLVETKAPKGYKLSKETKDFEIVLGQTLELEIFFENQIEDGNLIINKVDSKDKRALEGAIFIIKNKQGEIVGTIITNKDGYAKISLKPGEYVFTEIEAPKGYEKSNKEEKVIIKPQEDTNIQFENNKIEIIEPNKPEEKEKPQYPKDSKDPKQPENKIGIPKVLNKILPKTGEEIPLLNYLAGILLMVLGVFIRKKK</sequence>
<dbReference type="Pfam" id="PF05737">
    <property type="entry name" value="Collagen_bind"/>
    <property type="match status" value="1"/>
</dbReference>
<evidence type="ECO:0000256" key="1">
    <source>
        <dbReference type="ARBA" id="ARBA00007257"/>
    </source>
</evidence>
<keyword evidence="2" id="KW-0134">Cell wall</keyword>
<dbReference type="PROSITE" id="PS50847">
    <property type="entry name" value="GRAM_POS_ANCHORING"/>
    <property type="match status" value="1"/>
</dbReference>
<dbReference type="Pfam" id="PF17802">
    <property type="entry name" value="SpaA"/>
    <property type="match status" value="9"/>
</dbReference>
<dbReference type="OrthoDB" id="9804660at2"/>
<evidence type="ECO:0000313" key="10">
    <source>
        <dbReference type="Proteomes" id="UP000308489"/>
    </source>
</evidence>
<dbReference type="InterPro" id="IPR008966">
    <property type="entry name" value="Adhesion_dom_sf"/>
</dbReference>
<keyword evidence="10" id="KW-1185">Reference proteome</keyword>
<dbReference type="InterPro" id="IPR041033">
    <property type="entry name" value="SpaA_PFL_dom_1"/>
</dbReference>
<accession>A0A4V6KFL2</accession>
<dbReference type="SUPFAM" id="SSF49478">
    <property type="entry name" value="Cna protein B-type domain"/>
    <property type="match status" value="8"/>
</dbReference>
<evidence type="ECO:0000256" key="5">
    <source>
        <dbReference type="ARBA" id="ARBA00023088"/>
    </source>
</evidence>
<keyword evidence="9" id="KW-0176">Collagen</keyword>
<dbReference type="EMBL" id="LR590481">
    <property type="protein sequence ID" value="VTQ96497.1"/>
    <property type="molecule type" value="Genomic_DNA"/>
</dbReference>
<name>A0A4V6KFL2_HATHI</name>
<organism evidence="9 10">
    <name type="scientific">Hathewaya histolytica</name>
    <name type="common">Clostridium histolyticum</name>
    <dbReference type="NCBI Taxonomy" id="1498"/>
    <lineage>
        <taxon>Bacteria</taxon>
        <taxon>Bacillati</taxon>
        <taxon>Bacillota</taxon>
        <taxon>Clostridia</taxon>
        <taxon>Eubacteriales</taxon>
        <taxon>Clostridiaceae</taxon>
        <taxon>Hathewaya</taxon>
    </lineage>
</organism>
<dbReference type="PANTHER" id="PTHR36108">
    <property type="entry name" value="COLOSSIN-B-RELATED"/>
    <property type="match status" value="1"/>
</dbReference>
<dbReference type="GO" id="GO:0005518">
    <property type="term" value="F:collagen binding"/>
    <property type="evidence" value="ECO:0007669"/>
    <property type="project" value="InterPro"/>
</dbReference>
<dbReference type="KEGG" id="hhw:NCTC503_02732"/>
<protein>
    <submittedName>
        <fullName evidence="9">Collagen adhesin</fullName>
    </submittedName>
</protein>
<evidence type="ECO:0000259" key="8">
    <source>
        <dbReference type="PROSITE" id="PS50847"/>
    </source>
</evidence>
<keyword evidence="7" id="KW-1133">Transmembrane helix</keyword>
<feature type="domain" description="Gram-positive cocci surface proteins LPxTG" evidence="8">
    <location>
        <begin position="1304"/>
        <end position="1333"/>
    </location>
</feature>
<feature type="transmembrane region" description="Helical" evidence="7">
    <location>
        <begin position="1313"/>
        <end position="1329"/>
    </location>
</feature>
<proteinExistence type="inferred from homology"/>
<keyword evidence="7" id="KW-0812">Transmembrane</keyword>
<keyword evidence="4" id="KW-0732">Signal</keyword>
<reference evidence="9 10" key="1">
    <citation type="submission" date="2019-05" db="EMBL/GenBank/DDBJ databases">
        <authorList>
            <consortium name="Pathogen Informatics"/>
        </authorList>
    </citation>
    <scope>NUCLEOTIDE SEQUENCE [LARGE SCALE GENOMIC DNA]</scope>
    <source>
        <strain evidence="9 10">NCTC503</strain>
    </source>
</reference>
<comment type="similarity">
    <text evidence="1">Belongs to the serine-aspartate repeat-containing protein (SDr) family.</text>
</comment>
<dbReference type="InterPro" id="IPR008456">
    <property type="entry name" value="Collagen-bd_dom"/>
</dbReference>
<evidence type="ECO:0000256" key="6">
    <source>
        <dbReference type="SAM" id="MobiDB-lite"/>
    </source>
</evidence>
<dbReference type="Gene3D" id="2.60.40.10">
    <property type="entry name" value="Immunoglobulins"/>
    <property type="match status" value="9"/>
</dbReference>
<evidence type="ECO:0000313" key="9">
    <source>
        <dbReference type="EMBL" id="VTQ96497.1"/>
    </source>
</evidence>
<gene>
    <name evidence="9" type="primary">cna</name>
    <name evidence="9" type="ORF">NCTC503_02732</name>
</gene>
<keyword evidence="3" id="KW-0964">Secreted</keyword>
<keyword evidence="5" id="KW-0572">Peptidoglycan-anchor</keyword>